<evidence type="ECO:0000256" key="4">
    <source>
        <dbReference type="ARBA" id="ARBA00004184"/>
    </source>
</evidence>
<name>A0A2I0TD94_LIMLA</name>
<keyword evidence="13" id="KW-0443">Lipid metabolism</keyword>
<keyword evidence="7" id="KW-0732">Signal</keyword>
<keyword evidence="16" id="KW-1185">Reference proteome</keyword>
<gene>
    <name evidence="15" type="ORF">llap_17954</name>
</gene>
<keyword evidence="9" id="KW-0274">FAD</keyword>
<comment type="subcellular location">
    <subcellularLocation>
        <location evidence="4">Endomembrane system</location>
        <topology evidence="4">Peripheral membrane protein</topology>
    </subcellularLocation>
    <subcellularLocation>
        <location evidence="5">Endoplasmic reticulum membrane</location>
    </subcellularLocation>
</comment>
<reference evidence="16" key="1">
    <citation type="submission" date="2017-11" db="EMBL/GenBank/DDBJ databases">
        <authorList>
            <person name="Lima N.C."/>
            <person name="Parody-Merino A.M."/>
            <person name="Battley P.F."/>
            <person name="Fidler A.E."/>
            <person name="Prosdocimi F."/>
        </authorList>
    </citation>
    <scope>NUCLEOTIDE SEQUENCE [LARGE SCALE GENOMIC DNA]</scope>
</reference>
<evidence type="ECO:0000256" key="8">
    <source>
        <dbReference type="ARBA" id="ARBA00022824"/>
    </source>
</evidence>
<evidence type="ECO:0000256" key="14">
    <source>
        <dbReference type="ARBA" id="ARBA00023136"/>
    </source>
</evidence>
<evidence type="ECO:0000256" key="13">
    <source>
        <dbReference type="ARBA" id="ARBA00023098"/>
    </source>
</evidence>
<organism evidence="15 16">
    <name type="scientific">Limosa lapponica baueri</name>
    <dbReference type="NCBI Taxonomy" id="1758121"/>
    <lineage>
        <taxon>Eukaryota</taxon>
        <taxon>Metazoa</taxon>
        <taxon>Chordata</taxon>
        <taxon>Craniata</taxon>
        <taxon>Vertebrata</taxon>
        <taxon>Euteleostomi</taxon>
        <taxon>Archelosauria</taxon>
        <taxon>Archosauria</taxon>
        <taxon>Dinosauria</taxon>
        <taxon>Saurischia</taxon>
        <taxon>Theropoda</taxon>
        <taxon>Coelurosauria</taxon>
        <taxon>Aves</taxon>
        <taxon>Neognathae</taxon>
        <taxon>Neoaves</taxon>
        <taxon>Charadriiformes</taxon>
        <taxon>Scolopacidae</taxon>
        <taxon>Limosa</taxon>
    </lineage>
</organism>
<evidence type="ECO:0000256" key="5">
    <source>
        <dbReference type="ARBA" id="ARBA00004586"/>
    </source>
</evidence>
<accession>A0A2I0TD94</accession>
<dbReference type="PANTHER" id="PTHR46091">
    <property type="entry name" value="BLR7054 PROTEIN"/>
    <property type="match status" value="1"/>
</dbReference>
<dbReference type="Proteomes" id="UP000233556">
    <property type="component" value="Unassembled WGS sequence"/>
</dbReference>
<protein>
    <recommendedName>
        <fullName evidence="17">All-trans-retinol-reductase</fullName>
    </recommendedName>
</protein>
<keyword evidence="6" id="KW-0285">Flavoprotein</keyword>
<reference evidence="16" key="2">
    <citation type="submission" date="2017-12" db="EMBL/GenBank/DDBJ databases">
        <title>Genome sequence of the Bar-tailed Godwit (Limosa lapponica baueri).</title>
        <authorList>
            <person name="Lima N.C.B."/>
            <person name="Parody-Merino A.M."/>
            <person name="Battley P.F."/>
            <person name="Fidler A.E."/>
            <person name="Prosdocimi F."/>
        </authorList>
    </citation>
    <scope>NUCLEOTIDE SEQUENCE [LARGE SCALE GENOMIC DNA]</scope>
</reference>
<keyword evidence="12" id="KW-0520">NAD</keyword>
<keyword evidence="11" id="KW-0560">Oxidoreductase</keyword>
<keyword evidence="8" id="KW-0256">Endoplasmic reticulum</keyword>
<dbReference type="EMBL" id="KZ512342">
    <property type="protein sequence ID" value="PKU31742.1"/>
    <property type="molecule type" value="Genomic_DNA"/>
</dbReference>
<evidence type="ECO:0000256" key="2">
    <source>
        <dbReference type="ARBA" id="ARBA00001937"/>
    </source>
</evidence>
<evidence type="ECO:0000256" key="12">
    <source>
        <dbReference type="ARBA" id="ARBA00023027"/>
    </source>
</evidence>
<evidence type="ECO:0000256" key="1">
    <source>
        <dbReference type="ARBA" id="ARBA00001911"/>
    </source>
</evidence>
<dbReference type="GO" id="GO:0051786">
    <property type="term" value="F:all-trans-retinol 13,14-reductase activity"/>
    <property type="evidence" value="ECO:0007669"/>
    <property type="project" value="TreeGrafter"/>
</dbReference>
<dbReference type="AlphaFoldDB" id="A0A2I0TD94"/>
<comment type="cofactor">
    <cofactor evidence="1">
        <name>NAD(+)</name>
        <dbReference type="ChEBI" id="CHEBI:57540"/>
    </cofactor>
</comment>
<comment type="cofactor">
    <cofactor evidence="2">
        <name>NADP(+)</name>
        <dbReference type="ChEBI" id="CHEBI:58349"/>
    </cofactor>
</comment>
<dbReference type="OrthoDB" id="38045at2759"/>
<dbReference type="InterPro" id="IPR052206">
    <property type="entry name" value="Retinol_saturase"/>
</dbReference>
<proteinExistence type="predicted"/>
<keyword evidence="14" id="KW-0472">Membrane</keyword>
<evidence type="ECO:0000256" key="11">
    <source>
        <dbReference type="ARBA" id="ARBA00023002"/>
    </source>
</evidence>
<sequence length="291" mass="33216">MQEGSITRFVVDQLTEGQLEWARLPAVFDAVVFGEPGRGRTYRLYSGKKEYFRGLKEQFPREEAAIDEFKRLVKAQLGMVTHGEGAFTVFVGLNGSREELGLEATNYFMYTGTDLDEIMNRYLASSREEAAKNIPFLFVTCPSAKDPTWETRHPGKSTLSIVTFAKYEWFEEWKDKQVNKRGDDYEELKKTFVDAIMQTVFKLYPRIEDRIEYISGGTPLTNQHYIASPKGEIYGIDHNIARMKAETIATMRAQTAVPNLYLTGAGFRSTGQWRKQVLMARHGWAVESGLT</sequence>
<comment type="cofactor">
    <cofactor evidence="3">
        <name>FAD</name>
        <dbReference type="ChEBI" id="CHEBI:57692"/>
    </cofactor>
</comment>
<evidence type="ECO:0000256" key="10">
    <source>
        <dbReference type="ARBA" id="ARBA00022857"/>
    </source>
</evidence>
<evidence type="ECO:0000256" key="9">
    <source>
        <dbReference type="ARBA" id="ARBA00022827"/>
    </source>
</evidence>
<evidence type="ECO:0000256" key="6">
    <source>
        <dbReference type="ARBA" id="ARBA00022630"/>
    </source>
</evidence>
<evidence type="ECO:0008006" key="17">
    <source>
        <dbReference type="Google" id="ProtNLM"/>
    </source>
</evidence>
<evidence type="ECO:0000313" key="15">
    <source>
        <dbReference type="EMBL" id="PKU31742.1"/>
    </source>
</evidence>
<evidence type="ECO:0000256" key="7">
    <source>
        <dbReference type="ARBA" id="ARBA00022729"/>
    </source>
</evidence>
<dbReference type="GO" id="GO:0005789">
    <property type="term" value="C:endoplasmic reticulum membrane"/>
    <property type="evidence" value="ECO:0007669"/>
    <property type="project" value="UniProtKB-SubCell"/>
</dbReference>
<keyword evidence="10" id="KW-0521">NADP</keyword>
<evidence type="ECO:0000313" key="16">
    <source>
        <dbReference type="Proteomes" id="UP000233556"/>
    </source>
</evidence>
<dbReference type="PANTHER" id="PTHR46091:SF1">
    <property type="entry name" value="ALL-TRANS-RETINOL 13,14-REDUCTASE"/>
    <property type="match status" value="1"/>
</dbReference>
<evidence type="ECO:0000256" key="3">
    <source>
        <dbReference type="ARBA" id="ARBA00001974"/>
    </source>
</evidence>